<dbReference type="SUPFAM" id="SSF53187">
    <property type="entry name" value="Zn-dependent exopeptidases"/>
    <property type="match status" value="1"/>
</dbReference>
<dbReference type="GO" id="GO:0046872">
    <property type="term" value="F:metal ion binding"/>
    <property type="evidence" value="ECO:0007669"/>
    <property type="project" value="UniProtKB-KW"/>
</dbReference>
<keyword evidence="4 7" id="KW-0378">Hydrolase</keyword>
<keyword evidence="2" id="KW-0645">Protease</keyword>
<accession>A0A841RF27</accession>
<dbReference type="InterPro" id="IPR036264">
    <property type="entry name" value="Bact_exopeptidase_dim_dom"/>
</dbReference>
<evidence type="ECO:0000256" key="3">
    <source>
        <dbReference type="ARBA" id="ARBA00022723"/>
    </source>
</evidence>
<dbReference type="InterPro" id="IPR011650">
    <property type="entry name" value="Peptidase_M20_dimer"/>
</dbReference>
<dbReference type="EC" id="3.4.17.-" evidence="7"/>
<feature type="domain" description="Peptidase M20 dimerisation" evidence="6">
    <location>
        <begin position="230"/>
        <end position="375"/>
    </location>
</feature>
<name>A0A841RF27_9SPIO</name>
<dbReference type="PANTHER" id="PTHR45962:SF1">
    <property type="entry name" value="N-FATTY-ACYL-AMINO ACID SYNTHASE_HYDROLASE PM20D1"/>
    <property type="match status" value="1"/>
</dbReference>
<dbReference type="GO" id="GO:0006508">
    <property type="term" value="P:proteolysis"/>
    <property type="evidence" value="ECO:0007669"/>
    <property type="project" value="UniProtKB-KW"/>
</dbReference>
<dbReference type="PANTHER" id="PTHR45962">
    <property type="entry name" value="N-FATTY-ACYL-AMINO ACID SYNTHASE/HYDROLASE PM20D1"/>
    <property type="match status" value="1"/>
</dbReference>
<dbReference type="InterPro" id="IPR047177">
    <property type="entry name" value="Pept_M20A"/>
</dbReference>
<dbReference type="InterPro" id="IPR001261">
    <property type="entry name" value="ArgE/DapE_CS"/>
</dbReference>
<evidence type="ECO:0000256" key="4">
    <source>
        <dbReference type="ARBA" id="ARBA00022801"/>
    </source>
</evidence>
<dbReference type="Gene3D" id="3.30.70.360">
    <property type="match status" value="1"/>
</dbReference>
<proteinExistence type="inferred from homology"/>
<keyword evidence="8" id="KW-1185">Reference proteome</keyword>
<dbReference type="Gene3D" id="3.40.630.10">
    <property type="entry name" value="Zn peptidases"/>
    <property type="match status" value="1"/>
</dbReference>
<dbReference type="GO" id="GO:0004180">
    <property type="term" value="F:carboxypeptidase activity"/>
    <property type="evidence" value="ECO:0007669"/>
    <property type="project" value="UniProtKB-KW"/>
</dbReference>
<dbReference type="RefSeq" id="WP_184747676.1">
    <property type="nucleotide sequence ID" value="NZ_JACHGJ010000006.1"/>
</dbReference>
<dbReference type="EMBL" id="JACHGJ010000006">
    <property type="protein sequence ID" value="MBB6481429.1"/>
    <property type="molecule type" value="Genomic_DNA"/>
</dbReference>
<comment type="caution">
    <text evidence="7">The sequence shown here is derived from an EMBL/GenBank/DDBJ whole genome shotgun (WGS) entry which is preliminary data.</text>
</comment>
<evidence type="ECO:0000313" key="8">
    <source>
        <dbReference type="Proteomes" id="UP000587760"/>
    </source>
</evidence>
<dbReference type="Proteomes" id="UP000587760">
    <property type="component" value="Unassembled WGS sequence"/>
</dbReference>
<dbReference type="SUPFAM" id="SSF55031">
    <property type="entry name" value="Bacterial exopeptidase dimerisation domain"/>
    <property type="match status" value="1"/>
</dbReference>
<evidence type="ECO:0000256" key="1">
    <source>
        <dbReference type="ARBA" id="ARBA00006247"/>
    </source>
</evidence>
<gene>
    <name evidence="7" type="ORF">HNR50_003109</name>
</gene>
<keyword evidence="5" id="KW-0862">Zinc</keyword>
<evidence type="ECO:0000256" key="2">
    <source>
        <dbReference type="ARBA" id="ARBA00022670"/>
    </source>
</evidence>
<organism evidence="7 8">
    <name type="scientific">Spirochaeta isovalerica</name>
    <dbReference type="NCBI Taxonomy" id="150"/>
    <lineage>
        <taxon>Bacteria</taxon>
        <taxon>Pseudomonadati</taxon>
        <taxon>Spirochaetota</taxon>
        <taxon>Spirochaetia</taxon>
        <taxon>Spirochaetales</taxon>
        <taxon>Spirochaetaceae</taxon>
        <taxon>Spirochaeta</taxon>
    </lineage>
</organism>
<evidence type="ECO:0000313" key="7">
    <source>
        <dbReference type="EMBL" id="MBB6481429.1"/>
    </source>
</evidence>
<evidence type="ECO:0000259" key="6">
    <source>
        <dbReference type="Pfam" id="PF07687"/>
    </source>
</evidence>
<evidence type="ECO:0000256" key="5">
    <source>
        <dbReference type="ARBA" id="ARBA00022833"/>
    </source>
</evidence>
<dbReference type="PROSITE" id="PS00758">
    <property type="entry name" value="ARGE_DAPE_CPG2_1"/>
    <property type="match status" value="1"/>
</dbReference>
<dbReference type="AlphaFoldDB" id="A0A841RF27"/>
<dbReference type="Pfam" id="PF01546">
    <property type="entry name" value="Peptidase_M20"/>
    <property type="match status" value="1"/>
</dbReference>
<protein>
    <submittedName>
        <fullName evidence="7">Carboxypeptidase PM20D1</fullName>
        <ecNumber evidence="7">3.4.17.-</ecNumber>
    </submittedName>
</protein>
<dbReference type="InterPro" id="IPR002933">
    <property type="entry name" value="Peptidase_M20"/>
</dbReference>
<keyword evidence="7" id="KW-0121">Carboxypeptidase</keyword>
<reference evidence="7 8" key="1">
    <citation type="submission" date="2020-08" db="EMBL/GenBank/DDBJ databases">
        <title>Genomic Encyclopedia of Type Strains, Phase IV (KMG-IV): sequencing the most valuable type-strain genomes for metagenomic binning, comparative biology and taxonomic classification.</title>
        <authorList>
            <person name="Goeker M."/>
        </authorList>
    </citation>
    <scope>NUCLEOTIDE SEQUENCE [LARGE SCALE GENOMIC DNA]</scope>
    <source>
        <strain evidence="7 8">DSM 2461</strain>
    </source>
</reference>
<sequence>MIYSIFAVLLAITVVLVLNTLRFRGKFTGIIESLPFELSDHIVDKLKRAVAIKSVSHSDYSLNDLEEFKKIIPFIENNYPGVISGMELEVMGDYSCILKWPGKDESVKPVLFLAHYDVVPVVPGKWSADPFGGEEKDGFIWGRGTLDTKNTFTALLESAEQLLSSGYTPDRTVYFAFGGDEETQGTEGAGRISAYFQKTGMEFDWLLDEGGVVAENALAMVKEPLALVGISEKGYVNIRIAAEGKGGHSSMPPAHSAAGLIARAVATMENRPFPAKLTPTVEAFLKGIVPFVSFPVAIVLANQRIFSPVIKKLLLAGDQTAALIRTTQAVTIIRSGKKENVLPSSGEAIINLRILPGETVDSTVKRVSQILKHQPVTVENYSMNDSNDPVEESELYNEPYRLIESVIGGVFKGAVTAPYMMTGATDSKHYRNVCRNIYRFSPMSLKSEEIALIHSADERISRENYRKAIQFYMTLLNEI</sequence>
<dbReference type="Gene3D" id="1.10.150.900">
    <property type="match status" value="1"/>
</dbReference>
<dbReference type="Pfam" id="PF07687">
    <property type="entry name" value="M20_dimer"/>
    <property type="match status" value="1"/>
</dbReference>
<dbReference type="PIRSF" id="PIRSF036696">
    <property type="entry name" value="ACY-1"/>
    <property type="match status" value="1"/>
</dbReference>
<keyword evidence="3" id="KW-0479">Metal-binding</keyword>
<comment type="similarity">
    <text evidence="1">Belongs to the peptidase M20A family.</text>
</comment>